<dbReference type="PANTHER" id="PTHR32481">
    <property type="entry name" value="AMINOPEPTIDASE"/>
    <property type="match status" value="1"/>
</dbReference>
<dbReference type="Proteomes" id="UP000064893">
    <property type="component" value="Chromosome"/>
</dbReference>
<proteinExistence type="predicted"/>
<dbReference type="InterPro" id="IPR051464">
    <property type="entry name" value="Peptidase_M42_aminopept"/>
</dbReference>
<dbReference type="AlphaFoldDB" id="A0A0S2I341"/>
<keyword evidence="2" id="KW-0378">Hydrolase</keyword>
<dbReference type="GO" id="GO:0004177">
    <property type="term" value="F:aminopeptidase activity"/>
    <property type="evidence" value="ECO:0007669"/>
    <property type="project" value="UniProtKB-KW"/>
</dbReference>
<evidence type="ECO:0000313" key="4">
    <source>
        <dbReference type="Proteomes" id="UP000064893"/>
    </source>
</evidence>
<evidence type="ECO:0000256" key="2">
    <source>
        <dbReference type="ARBA" id="ARBA00022801"/>
    </source>
</evidence>
<dbReference type="KEGG" id="blq:L21SP5_03014"/>
<keyword evidence="3" id="KW-0645">Protease</keyword>
<dbReference type="Pfam" id="PF05343">
    <property type="entry name" value="Peptidase_M42"/>
    <property type="match status" value="1"/>
</dbReference>
<dbReference type="PANTHER" id="PTHR32481:SF7">
    <property type="entry name" value="AMINOPEPTIDASE YHFE-RELATED"/>
    <property type="match status" value="1"/>
</dbReference>
<evidence type="ECO:0000256" key="1">
    <source>
        <dbReference type="ARBA" id="ARBA00022723"/>
    </source>
</evidence>
<accession>A0A0S2I341</accession>
<evidence type="ECO:0000313" key="3">
    <source>
        <dbReference type="EMBL" id="ALO16634.1"/>
    </source>
</evidence>
<dbReference type="Gene3D" id="3.40.630.10">
    <property type="entry name" value="Zn peptidases"/>
    <property type="match status" value="2"/>
</dbReference>
<reference evidence="3 4" key="1">
    <citation type="submission" date="2015-11" db="EMBL/GenBank/DDBJ databases">
        <title>Description and complete genome sequence of a novel strain predominating in hypersaline microbial mats and representing a new family of the Bacteriodetes phylum.</title>
        <authorList>
            <person name="Spring S."/>
            <person name="Bunk B."/>
            <person name="Sproer C."/>
            <person name="Klenk H.-P."/>
        </authorList>
    </citation>
    <scope>NUCLEOTIDE SEQUENCE [LARGE SCALE GENOMIC DNA]</scope>
    <source>
        <strain evidence="3 4">L21-Spi-D4</strain>
    </source>
</reference>
<keyword evidence="4" id="KW-1185">Reference proteome</keyword>
<keyword evidence="1" id="KW-0479">Metal-binding</keyword>
<dbReference type="InterPro" id="IPR008007">
    <property type="entry name" value="Peptidase_M42"/>
</dbReference>
<dbReference type="GO" id="GO:0046872">
    <property type="term" value="F:metal ion binding"/>
    <property type="evidence" value="ECO:0007669"/>
    <property type="project" value="UniProtKB-KW"/>
</dbReference>
<dbReference type="EMBL" id="CP013118">
    <property type="protein sequence ID" value="ALO16634.1"/>
    <property type="molecule type" value="Genomic_DNA"/>
</dbReference>
<name>A0A0S2I341_9BACT</name>
<dbReference type="SUPFAM" id="SSF53187">
    <property type="entry name" value="Zn-dependent exopeptidases"/>
    <property type="match status" value="1"/>
</dbReference>
<dbReference type="RefSeq" id="WP_057953990.1">
    <property type="nucleotide sequence ID" value="NZ_CP013118.1"/>
</dbReference>
<sequence length="302" mass="34183">MELLKELCQIHAPSGEEFRVRDFIIDYVNRNSEQWVQKPQMYYGNGYQDCLMLVFGEPRCGVMAHMDSVGFTAGYGNELIPIGSPAAGETAIIRNELNHTAEVYYDNLDKKWVLKDDLQLNPGSTWTWMPDFSIQDQMVQSPFLDNRLSIFILLELAHQLKDTVVALSTYEEMSNAGKAGFLAKTMYEQWQIDKMLIADITWVTDYVKAGRGAVISLRDVGIPRKVFRDKIVDMAKASGVPYQLEIEKAGGSDGTIIGASDYPVDWIFIGAPEINPHGAIEKVHQDDIESMLHIYKYLCNRL</sequence>
<organism evidence="3 4">
    <name type="scientific">Salinivirga cyanobacteriivorans</name>
    <dbReference type="NCBI Taxonomy" id="1307839"/>
    <lineage>
        <taxon>Bacteria</taxon>
        <taxon>Pseudomonadati</taxon>
        <taxon>Bacteroidota</taxon>
        <taxon>Bacteroidia</taxon>
        <taxon>Bacteroidales</taxon>
        <taxon>Salinivirgaceae</taxon>
        <taxon>Salinivirga</taxon>
    </lineage>
</organism>
<dbReference type="STRING" id="1307839.L21SP5_03014"/>
<keyword evidence="3" id="KW-0031">Aminopeptidase</keyword>
<gene>
    <name evidence="3" type="ORF">L21SP5_03014</name>
</gene>
<dbReference type="OrthoDB" id="9772053at2"/>
<protein>
    <submittedName>
        <fullName evidence="3">Exoaminopeptidase</fullName>
    </submittedName>
</protein>